<dbReference type="InterPro" id="IPR011118">
    <property type="entry name" value="Tannase/feruloyl_esterase"/>
</dbReference>
<keyword evidence="5 8" id="KW-0378">Hydrolase</keyword>
<dbReference type="EC" id="3.1.1.-" evidence="8"/>
<dbReference type="PANTHER" id="PTHR33938">
    <property type="entry name" value="FERULOYL ESTERASE B-RELATED"/>
    <property type="match status" value="1"/>
</dbReference>
<evidence type="ECO:0000256" key="7">
    <source>
        <dbReference type="ARBA" id="ARBA00023157"/>
    </source>
</evidence>
<gene>
    <name evidence="10" type="ORF">JI435_123540</name>
</gene>
<protein>
    <recommendedName>
        <fullName evidence="8">Carboxylic ester hydrolase</fullName>
        <ecNumber evidence="8">3.1.1.-</ecNumber>
    </recommendedName>
</protein>
<dbReference type="InterPro" id="IPR029058">
    <property type="entry name" value="AB_hydrolase_fold"/>
</dbReference>
<evidence type="ECO:0000256" key="8">
    <source>
        <dbReference type="RuleBase" id="RU361238"/>
    </source>
</evidence>
<evidence type="ECO:0000256" key="3">
    <source>
        <dbReference type="ARBA" id="ARBA00022723"/>
    </source>
</evidence>
<accession>A0A7U2IC66</accession>
<organism evidence="10 11">
    <name type="scientific">Phaeosphaeria nodorum (strain SN15 / ATCC MYA-4574 / FGSC 10173)</name>
    <name type="common">Glume blotch fungus</name>
    <name type="synonym">Parastagonospora nodorum</name>
    <dbReference type="NCBI Taxonomy" id="321614"/>
    <lineage>
        <taxon>Eukaryota</taxon>
        <taxon>Fungi</taxon>
        <taxon>Dikarya</taxon>
        <taxon>Ascomycota</taxon>
        <taxon>Pezizomycotina</taxon>
        <taxon>Dothideomycetes</taxon>
        <taxon>Pleosporomycetidae</taxon>
        <taxon>Pleosporales</taxon>
        <taxon>Pleosporineae</taxon>
        <taxon>Phaeosphaeriaceae</taxon>
        <taxon>Parastagonospora</taxon>
    </lineage>
</organism>
<evidence type="ECO:0000256" key="2">
    <source>
        <dbReference type="ARBA" id="ARBA00022487"/>
    </source>
</evidence>
<keyword evidence="6" id="KW-0106">Calcium</keyword>
<feature type="chain" id="PRO_5031609171" description="Carboxylic ester hydrolase" evidence="8">
    <location>
        <begin position="18"/>
        <end position="616"/>
    </location>
</feature>
<comment type="similarity">
    <text evidence="1 8">Belongs to the tannase family.</text>
</comment>
<dbReference type="SUPFAM" id="SSF53474">
    <property type="entry name" value="alpha/beta-Hydrolases"/>
    <property type="match status" value="1"/>
</dbReference>
<feature type="signal peptide" evidence="8">
    <location>
        <begin position="1"/>
        <end position="17"/>
    </location>
</feature>
<dbReference type="PANTHER" id="PTHR33938:SF8">
    <property type="entry name" value="CARBOXYLIC ESTER HYDROLASE"/>
    <property type="match status" value="1"/>
</dbReference>
<dbReference type="VEuPathDB" id="FungiDB:JI435_123540"/>
<evidence type="ECO:0000256" key="9">
    <source>
        <dbReference type="SAM" id="MobiDB-lite"/>
    </source>
</evidence>
<feature type="compositionally biased region" description="Basic and acidic residues" evidence="9">
    <location>
        <begin position="576"/>
        <end position="595"/>
    </location>
</feature>
<evidence type="ECO:0000313" key="10">
    <source>
        <dbReference type="EMBL" id="QRD07149.1"/>
    </source>
</evidence>
<keyword evidence="3" id="KW-0479">Metal-binding</keyword>
<proteinExistence type="inferred from homology"/>
<feature type="region of interest" description="Disordered" evidence="9">
    <location>
        <begin position="565"/>
        <end position="595"/>
    </location>
</feature>
<reference evidence="11" key="1">
    <citation type="journal article" date="2021" name="BMC Genomics">
        <title>Chromosome-level genome assembly and manually-curated proteome of model necrotroph Parastagonospora nodorum Sn15 reveals a genome-wide trove of candidate effector homologs, and redundancy of virulence-related functions within an accessory chromosome.</title>
        <authorList>
            <person name="Bertazzoni S."/>
            <person name="Jones D.A.B."/>
            <person name="Phan H.T."/>
            <person name="Tan K.-C."/>
            <person name="Hane J.K."/>
        </authorList>
    </citation>
    <scope>NUCLEOTIDE SEQUENCE [LARGE SCALE GENOMIC DNA]</scope>
    <source>
        <strain evidence="11">SN15 / ATCC MYA-4574 / FGSC 10173)</strain>
    </source>
</reference>
<name>A0A7U2IC66_PHANO</name>
<dbReference type="Pfam" id="PF07519">
    <property type="entry name" value="Tannase"/>
    <property type="match status" value="1"/>
</dbReference>
<keyword evidence="4 8" id="KW-0732">Signal</keyword>
<dbReference type="Proteomes" id="UP000663193">
    <property type="component" value="Chromosome 22"/>
</dbReference>
<evidence type="ECO:0000256" key="6">
    <source>
        <dbReference type="ARBA" id="ARBA00022837"/>
    </source>
</evidence>
<evidence type="ECO:0000256" key="1">
    <source>
        <dbReference type="ARBA" id="ARBA00006249"/>
    </source>
</evidence>
<dbReference type="AlphaFoldDB" id="A0A7U2IC66"/>
<keyword evidence="7" id="KW-1015">Disulfide bond</keyword>
<dbReference type="OMA" id="KWNGRFQ"/>
<evidence type="ECO:0000256" key="5">
    <source>
        <dbReference type="ARBA" id="ARBA00022801"/>
    </source>
</evidence>
<dbReference type="EMBL" id="CP069044">
    <property type="protein sequence ID" value="QRD07149.1"/>
    <property type="molecule type" value="Genomic_DNA"/>
</dbReference>
<sequence length="616" mass="67104">MLAFCAATLLLHTLVVAASGNDAPQCSSEAFTDPQIGRGVTILSVEAQPQYNFTSDQGAPWQPALSGLSFCQVRVFLTHQARNHVESQDNVLVEIWLPLDAHDWNGRLQATGGGGFAAGMMGAHLGEAIKKGWAAVSTDGGHDPAIGKFWDASWLSTNTKTHDGRSGKNGNRDINWGLLHNFASRSTIDQILIAKSITHQYYGSKPHHSYWNGCSTGGRQGYAVAQKYPELLDGILATAPAASFVNLVVGELWPLVVMNKAKVYPSNCELEYFRYQAIKACESEYDLKTGILEDPQACEWTPTSLVGEAFECEGQQVTISQEMAGVVQAIHDGPGSTVADKKFTGLAWGVPMTVLADITTTEDGTRSANPFSISANWLRQVILQDENFDFSTLDEDRWYSLWVSALSEFGGILNTDDPDLSKLRDSGTKMLTWHGIDDPAIPYQHTIEYRRKVEAIMGRDVDDYYRLFLAPGVLHCGGGVGPVPKDPLDSLVRWVEDNEQPETLEAEIVGADGDLITRNLCIYPAVARYIGIGDTKRASTWTCVGGTERPSTAEQVVESEFDYGSMHQAPLTGGGRKKEPGSHDNDKPDKKSGRAEEILGGLKDRIEGLGLGLHAQ</sequence>
<keyword evidence="11" id="KW-1185">Reference proteome</keyword>
<dbReference type="OrthoDB" id="3039123at2759"/>
<dbReference type="GO" id="GO:0046872">
    <property type="term" value="F:metal ion binding"/>
    <property type="evidence" value="ECO:0007669"/>
    <property type="project" value="UniProtKB-KW"/>
</dbReference>
<evidence type="ECO:0000313" key="11">
    <source>
        <dbReference type="Proteomes" id="UP000663193"/>
    </source>
</evidence>
<dbReference type="GO" id="GO:0030600">
    <property type="term" value="F:feruloyl esterase activity"/>
    <property type="evidence" value="ECO:0007669"/>
    <property type="project" value="UniProtKB-ARBA"/>
</dbReference>
<keyword evidence="2" id="KW-0719">Serine esterase</keyword>
<evidence type="ECO:0000256" key="4">
    <source>
        <dbReference type="ARBA" id="ARBA00022729"/>
    </source>
</evidence>